<proteinExistence type="predicted"/>
<dbReference type="PROSITE" id="PS50002">
    <property type="entry name" value="SH3"/>
    <property type="match status" value="2"/>
</dbReference>
<evidence type="ECO:0000256" key="1">
    <source>
        <dbReference type="ARBA" id="ARBA00022443"/>
    </source>
</evidence>
<protein>
    <submittedName>
        <fullName evidence="6">SH3 domain-containing kinase-binding protein 1</fullName>
    </submittedName>
</protein>
<dbReference type="InterPro" id="IPR036028">
    <property type="entry name" value="SH3-like_dom_sf"/>
</dbReference>
<dbReference type="Pfam" id="PF00018">
    <property type="entry name" value="SH3_1"/>
    <property type="match status" value="1"/>
</dbReference>
<dbReference type="Proteomes" id="UP000492821">
    <property type="component" value="Unassembled WGS sequence"/>
</dbReference>
<feature type="compositionally biased region" description="Basic and acidic residues" evidence="3">
    <location>
        <begin position="482"/>
        <end position="495"/>
    </location>
</feature>
<feature type="domain" description="SH3" evidence="4">
    <location>
        <begin position="186"/>
        <end position="247"/>
    </location>
</feature>
<dbReference type="InterPro" id="IPR001452">
    <property type="entry name" value="SH3_domain"/>
</dbReference>
<feature type="compositionally biased region" description="Polar residues" evidence="3">
    <location>
        <begin position="462"/>
        <end position="472"/>
    </location>
</feature>
<name>A0A7E4ZW20_PANRE</name>
<reference evidence="6" key="2">
    <citation type="submission" date="2020-10" db="UniProtKB">
        <authorList>
            <consortium name="WormBaseParasite"/>
        </authorList>
    </citation>
    <scope>IDENTIFICATION</scope>
</reference>
<feature type="compositionally biased region" description="Polar residues" evidence="3">
    <location>
        <begin position="388"/>
        <end position="408"/>
    </location>
</feature>
<reference evidence="5" key="1">
    <citation type="journal article" date="2013" name="Genetics">
        <title>The draft genome and transcriptome of Panagrellus redivivus are shaped by the harsh demands of a free-living lifestyle.</title>
        <authorList>
            <person name="Srinivasan J."/>
            <person name="Dillman A.R."/>
            <person name="Macchietto M.G."/>
            <person name="Heikkinen L."/>
            <person name="Lakso M."/>
            <person name="Fracchia K.M."/>
            <person name="Antoshechkin I."/>
            <person name="Mortazavi A."/>
            <person name="Wong G."/>
            <person name="Sternberg P.W."/>
        </authorList>
    </citation>
    <scope>NUCLEOTIDE SEQUENCE [LARGE SCALE GENOMIC DNA]</scope>
    <source>
        <strain evidence="5">MT8872</strain>
    </source>
</reference>
<evidence type="ECO:0000259" key="4">
    <source>
        <dbReference type="PROSITE" id="PS50002"/>
    </source>
</evidence>
<dbReference type="PRINTS" id="PR00452">
    <property type="entry name" value="SH3DOMAIN"/>
</dbReference>
<organism evidence="5 6">
    <name type="scientific">Panagrellus redivivus</name>
    <name type="common">Microworm</name>
    <dbReference type="NCBI Taxonomy" id="6233"/>
    <lineage>
        <taxon>Eukaryota</taxon>
        <taxon>Metazoa</taxon>
        <taxon>Ecdysozoa</taxon>
        <taxon>Nematoda</taxon>
        <taxon>Chromadorea</taxon>
        <taxon>Rhabditida</taxon>
        <taxon>Tylenchina</taxon>
        <taxon>Panagrolaimomorpha</taxon>
        <taxon>Panagrolaimoidea</taxon>
        <taxon>Panagrolaimidae</taxon>
        <taxon>Panagrellus</taxon>
    </lineage>
</organism>
<evidence type="ECO:0000256" key="3">
    <source>
        <dbReference type="SAM" id="MobiDB-lite"/>
    </source>
</evidence>
<feature type="domain" description="SH3" evidence="4">
    <location>
        <begin position="48"/>
        <end position="109"/>
    </location>
</feature>
<evidence type="ECO:0000313" key="5">
    <source>
        <dbReference type="Proteomes" id="UP000492821"/>
    </source>
</evidence>
<keyword evidence="1 2" id="KW-0728">SH3 domain</keyword>
<evidence type="ECO:0000313" key="6">
    <source>
        <dbReference type="WBParaSite" id="Pan_g20752.t1"/>
    </source>
</evidence>
<dbReference type="Gene3D" id="2.30.30.40">
    <property type="entry name" value="SH3 Domains"/>
    <property type="match status" value="2"/>
</dbReference>
<evidence type="ECO:0000256" key="2">
    <source>
        <dbReference type="PROSITE-ProRule" id="PRU00192"/>
    </source>
</evidence>
<accession>A0A7E4ZW20</accession>
<feature type="region of interest" description="Disordered" evidence="3">
    <location>
        <begin position="437"/>
        <end position="495"/>
    </location>
</feature>
<feature type="region of interest" description="Disordered" evidence="3">
    <location>
        <begin position="251"/>
        <end position="411"/>
    </location>
</feature>
<dbReference type="AlphaFoldDB" id="A0A7E4ZW20"/>
<feature type="compositionally biased region" description="Basic and acidic residues" evidence="3">
    <location>
        <begin position="367"/>
        <end position="378"/>
    </location>
</feature>
<dbReference type="GO" id="GO:0007015">
    <property type="term" value="P:actin filament organization"/>
    <property type="evidence" value="ECO:0007669"/>
    <property type="project" value="TreeGrafter"/>
</dbReference>
<keyword evidence="5" id="KW-1185">Reference proteome</keyword>
<dbReference type="GO" id="GO:0016477">
    <property type="term" value="P:cell migration"/>
    <property type="evidence" value="ECO:0007669"/>
    <property type="project" value="TreeGrafter"/>
</dbReference>
<dbReference type="PANTHER" id="PTHR14167:SF92">
    <property type="entry name" value="CIN85 AND CD2AP RELATED, ISOFORM J"/>
    <property type="match status" value="1"/>
</dbReference>
<dbReference type="SUPFAM" id="SSF50044">
    <property type="entry name" value="SH3-domain"/>
    <property type="match status" value="2"/>
</dbReference>
<dbReference type="PANTHER" id="PTHR14167">
    <property type="entry name" value="SH3 DOMAIN-CONTAINING"/>
    <property type="match status" value="1"/>
</dbReference>
<dbReference type="InterPro" id="IPR050384">
    <property type="entry name" value="Endophilin_SH3RF"/>
</dbReference>
<dbReference type="SMART" id="SM00326">
    <property type="entry name" value="SH3"/>
    <property type="match status" value="2"/>
</dbReference>
<sequence>MSTVSTEGAKPGNVAQLINRMSQHQHQILGTGRPEVSIRKDKNAPSSARAKFYQARYSYKAVEDDELTFGEGAYIEHVEDIEDGWKRGRLLETGKIGAFPENFVTKCDPPPSHATSASVSTGITEPLRVATSFDSKPLPTSGNGTSGNGSKAHALASKAVRTSLVDPLQASGSDAAVATNAVPGKLIKERALVKYSYSSSRDDELDLFEGTYITIVNKHTSDEDWFEGEYNGRRGLFPSNHVQIVASDKTVLPPVPSASSGGAGASGPPTPPPIKPKPAGSAPLGLIGTTPPPATSTTTTPPSGGSNVKLLRQQVFGNMPPPKPGDKPNFGRPKTTVFENINFGPSDGDDSSSVSATVASGGGGDAEPLRHLNRERPKQAKRPPSMKPVSSTEIEPPTSISAAPTTSFPAKEPLPVTAAASAIATAAASRQSVLIPKKDSPEVLPKVPSGSDKPFRYHTTHTETVLSPTKSKPATPISASAHHHDTSSDHETPVSRAEFNELKLIVERLTREIRELRENRA</sequence>
<dbReference type="WBParaSite" id="Pan_g20752.t1">
    <property type="protein sequence ID" value="Pan_g20752.t1"/>
    <property type="gene ID" value="Pan_g20752"/>
</dbReference>
<feature type="region of interest" description="Disordered" evidence="3">
    <location>
        <begin position="132"/>
        <end position="151"/>
    </location>
</feature>
<feature type="compositionally biased region" description="Low complexity" evidence="3">
    <location>
        <begin position="295"/>
        <end position="306"/>
    </location>
</feature>
<dbReference type="Pfam" id="PF14604">
    <property type="entry name" value="SH3_9"/>
    <property type="match status" value="1"/>
</dbReference>